<feature type="compositionally biased region" description="Low complexity" evidence="1">
    <location>
        <begin position="134"/>
        <end position="143"/>
    </location>
</feature>
<feature type="region of interest" description="Disordered" evidence="1">
    <location>
        <begin position="134"/>
        <end position="162"/>
    </location>
</feature>
<evidence type="ECO:0000256" key="2">
    <source>
        <dbReference type="SAM" id="SignalP"/>
    </source>
</evidence>
<dbReference type="Proteomes" id="UP000296862">
    <property type="component" value="Chromosome"/>
</dbReference>
<evidence type="ECO:0000256" key="1">
    <source>
        <dbReference type="SAM" id="MobiDB-lite"/>
    </source>
</evidence>
<dbReference type="RefSeq" id="WP_136151705.1">
    <property type="nucleotide sequence ID" value="NZ_CP038810.1"/>
</dbReference>
<feature type="chain" id="PRO_5020744961" evidence="2">
    <location>
        <begin position="19"/>
        <end position="231"/>
    </location>
</feature>
<protein>
    <submittedName>
        <fullName evidence="3">Uncharacterized protein</fullName>
    </submittedName>
</protein>
<gene>
    <name evidence="3" type="ORF">GS03_01265</name>
</gene>
<sequence length="231" mass="26443">MKKLLFLLLFFVTYSNHSQTITPSIGIGIPISKKTEFQKAIIHFNDSTSIEGIGRLKTIFTSQEEVIIFKIEEKDKDETWTVKEAQGITIVSDDEVIHYEYLKVTKNSYAELYEVVTEGDVKLYKKRRVYRNSGTTTSTTSKSVPIGNTGRTAGIPSTTTSSGIPTENEKLTYYVKRENEPYPTKIRDNYIKSFAEYMKDCDVAVEKIKNHEYNFSELKDLVDYYNANCGE</sequence>
<dbReference type="OrthoDB" id="1117699at2"/>
<dbReference type="KEGG" id="fsn:GS03_01265"/>
<evidence type="ECO:0000313" key="4">
    <source>
        <dbReference type="Proteomes" id="UP000296862"/>
    </source>
</evidence>
<organism evidence="3 4">
    <name type="scientific">Flavobacterium sangjuense</name>
    <dbReference type="NCBI Taxonomy" id="2518177"/>
    <lineage>
        <taxon>Bacteria</taxon>
        <taxon>Pseudomonadati</taxon>
        <taxon>Bacteroidota</taxon>
        <taxon>Flavobacteriia</taxon>
        <taxon>Flavobacteriales</taxon>
        <taxon>Flavobacteriaceae</taxon>
        <taxon>Flavobacterium</taxon>
    </lineage>
</organism>
<dbReference type="AlphaFoldDB" id="A0A4P7PS91"/>
<name>A0A4P7PS91_9FLAO</name>
<dbReference type="EMBL" id="CP038810">
    <property type="protein sequence ID" value="QBZ97767.1"/>
    <property type="molecule type" value="Genomic_DNA"/>
</dbReference>
<reference evidence="3 4" key="1">
    <citation type="submission" date="2019-04" db="EMBL/GenBank/DDBJ databases">
        <title>Flavobacterium sp. GS03.</title>
        <authorList>
            <person name="Kim H."/>
        </authorList>
    </citation>
    <scope>NUCLEOTIDE SEQUENCE [LARGE SCALE GENOMIC DNA]</scope>
    <source>
        <strain evidence="3 4">GS03</strain>
    </source>
</reference>
<evidence type="ECO:0000313" key="3">
    <source>
        <dbReference type="EMBL" id="QBZ97767.1"/>
    </source>
</evidence>
<feature type="signal peptide" evidence="2">
    <location>
        <begin position="1"/>
        <end position="18"/>
    </location>
</feature>
<keyword evidence="2" id="KW-0732">Signal</keyword>
<proteinExistence type="predicted"/>
<keyword evidence="4" id="KW-1185">Reference proteome</keyword>
<accession>A0A4P7PS91</accession>